<dbReference type="SUPFAM" id="SSF54593">
    <property type="entry name" value="Glyoxalase/Bleomycin resistance protein/Dihydroxybiphenyl dioxygenase"/>
    <property type="match status" value="1"/>
</dbReference>
<keyword evidence="2" id="KW-1185">Reference proteome</keyword>
<dbReference type="RefSeq" id="WP_096831053.1">
    <property type="nucleotide sequence ID" value="NZ_NXIB02000161.1"/>
</dbReference>
<dbReference type="AlphaFoldDB" id="A0A2G4EVZ9"/>
<reference evidence="1" key="1">
    <citation type="submission" date="2017-10" db="EMBL/GenBank/DDBJ databases">
        <title>Draft genome sequence of the planktic cyanobacteria Tychonema bourrellyi isolated from alpine lentic freshwater.</title>
        <authorList>
            <person name="Tett A."/>
            <person name="Armanini F."/>
            <person name="Asnicar F."/>
            <person name="Boscaini A."/>
            <person name="Pasolli E."/>
            <person name="Zolfo M."/>
            <person name="Donati C."/>
            <person name="Salmaso N."/>
            <person name="Segata N."/>
        </authorList>
    </citation>
    <scope>NUCLEOTIDE SEQUENCE</scope>
    <source>
        <strain evidence="1">FEM_GT703</strain>
    </source>
</reference>
<dbReference type="Gene3D" id="3.10.180.10">
    <property type="entry name" value="2,3-Dihydroxybiphenyl 1,2-Dioxygenase, domain 1"/>
    <property type="match status" value="1"/>
</dbReference>
<evidence type="ECO:0000313" key="2">
    <source>
        <dbReference type="Proteomes" id="UP000226442"/>
    </source>
</evidence>
<dbReference type="Proteomes" id="UP000226442">
    <property type="component" value="Unassembled WGS sequence"/>
</dbReference>
<protein>
    <submittedName>
        <fullName evidence="1">Glyoxalase</fullName>
    </submittedName>
</protein>
<gene>
    <name evidence="1" type="ORF">CP500_020100</name>
</gene>
<dbReference type="EMBL" id="NXIB02000161">
    <property type="protein sequence ID" value="PHX53705.1"/>
    <property type="molecule type" value="Genomic_DNA"/>
</dbReference>
<dbReference type="OrthoDB" id="458060at2"/>
<comment type="caution">
    <text evidence="1">The sequence shown here is derived from an EMBL/GenBank/DDBJ whole genome shotgun (WGS) entry which is preliminary data.</text>
</comment>
<proteinExistence type="predicted"/>
<accession>A0A2G4EVZ9</accession>
<sequence>MTFEYKAALVTLADIENEVLVKFYKRFLDIEPNPYIPNTYAEFQLPGLRLGIFKPKNSHKSEFSGIGKTGMSLCLEVSDIEIAIARIWTLGCPPPGEIITASHGLEIYAFDPLGNRLILHQSHDNVG</sequence>
<dbReference type="InterPro" id="IPR029068">
    <property type="entry name" value="Glyas_Bleomycin-R_OHBP_Dase"/>
</dbReference>
<organism evidence="1 2">
    <name type="scientific">Tychonema bourrellyi FEM_GT703</name>
    <dbReference type="NCBI Taxonomy" id="2040638"/>
    <lineage>
        <taxon>Bacteria</taxon>
        <taxon>Bacillati</taxon>
        <taxon>Cyanobacteriota</taxon>
        <taxon>Cyanophyceae</taxon>
        <taxon>Oscillatoriophycideae</taxon>
        <taxon>Oscillatoriales</taxon>
        <taxon>Microcoleaceae</taxon>
        <taxon>Tychonema</taxon>
    </lineage>
</organism>
<name>A0A2G4EVZ9_9CYAN</name>
<evidence type="ECO:0000313" key="1">
    <source>
        <dbReference type="EMBL" id="PHX53705.1"/>
    </source>
</evidence>